<name>A0A8D2DTD9_SCIVU</name>
<dbReference type="GO" id="GO:0030018">
    <property type="term" value="C:Z disc"/>
    <property type="evidence" value="ECO:0007669"/>
    <property type="project" value="TreeGrafter"/>
</dbReference>
<feature type="compositionally biased region" description="Basic and acidic residues" evidence="10">
    <location>
        <begin position="481"/>
        <end position="491"/>
    </location>
</feature>
<dbReference type="FunFam" id="1.25.40.20:FF:000004">
    <property type="entry name" value="Phosphatase 1 regulatory subunit 12A"/>
    <property type="match status" value="1"/>
</dbReference>
<feature type="compositionally biased region" description="Basic and acidic residues" evidence="10">
    <location>
        <begin position="758"/>
        <end position="784"/>
    </location>
</feature>
<dbReference type="Gene3D" id="6.10.140.390">
    <property type="match status" value="1"/>
</dbReference>
<keyword evidence="13" id="KW-1185">Reference proteome</keyword>
<evidence type="ECO:0000256" key="5">
    <source>
        <dbReference type="ARBA" id="ARBA00053337"/>
    </source>
</evidence>
<evidence type="ECO:0000256" key="3">
    <source>
        <dbReference type="ARBA" id="ARBA00022737"/>
    </source>
</evidence>
<evidence type="ECO:0000256" key="10">
    <source>
        <dbReference type="SAM" id="MobiDB-lite"/>
    </source>
</evidence>
<feature type="compositionally biased region" description="Polar residues" evidence="10">
    <location>
        <begin position="400"/>
        <end position="421"/>
    </location>
</feature>
<keyword evidence="4 8" id="KW-0040">ANK repeat</keyword>
<evidence type="ECO:0000256" key="9">
    <source>
        <dbReference type="SAM" id="Coils"/>
    </source>
</evidence>
<evidence type="ECO:0000256" key="1">
    <source>
        <dbReference type="ARBA" id="ARBA00004529"/>
    </source>
</evidence>
<comment type="subunit">
    <text evidence="6">PP1 comprises a catalytic subunit, PPP1CA, PPP1CB or PPP1CC, and one or several targeting or regulatory subunits. PPP1R12A mediates binding to myosin. Interacts with ARHA and CIT. Binds PPP1R12B, ROCK1 and IL16. Interacts directly with PRKG1. Non-covalent dimer of 2 dimers; PRKG1-PRKG1 and PPP1R12A-PPP1R12A. Interacts with SMTNL1. Interacts with PPP1CB; the interaction is direct. Interacts (when phosphorylated at Ser-445, Ser-472 and Ser-910) with 14-3-3. Interacts with ROCK1 and ROCK2. Interacts with isoform 1 and isoform 2 of ZIPK/DAPK3. Interacts with RAF1. Interacts with HIF1AN. Interacts with NCKAP1L.</text>
</comment>
<dbReference type="GO" id="GO:0004857">
    <property type="term" value="F:enzyme inhibitor activity"/>
    <property type="evidence" value="ECO:0007669"/>
    <property type="project" value="TreeGrafter"/>
</dbReference>
<dbReference type="PIRSF" id="PIRSF038141">
    <property type="entry name" value="PP1_12ABC_vert"/>
    <property type="match status" value="1"/>
</dbReference>
<feature type="compositionally biased region" description="Polar residues" evidence="10">
    <location>
        <begin position="540"/>
        <end position="556"/>
    </location>
</feature>
<dbReference type="Gene3D" id="1.25.40.20">
    <property type="entry name" value="Ankyrin repeat-containing domain"/>
    <property type="match status" value="2"/>
</dbReference>
<dbReference type="PRINTS" id="PR01415">
    <property type="entry name" value="ANKYRIN"/>
</dbReference>
<dbReference type="InterPro" id="IPR036770">
    <property type="entry name" value="Ankyrin_rpt-contain_sf"/>
</dbReference>
<feature type="compositionally biased region" description="Basic and acidic residues" evidence="10">
    <location>
        <begin position="617"/>
        <end position="626"/>
    </location>
</feature>
<feature type="compositionally biased region" description="Low complexity" evidence="10">
    <location>
        <begin position="828"/>
        <end position="857"/>
    </location>
</feature>
<feature type="compositionally biased region" description="Low complexity" evidence="10">
    <location>
        <begin position="587"/>
        <end position="604"/>
    </location>
</feature>
<evidence type="ECO:0000256" key="2">
    <source>
        <dbReference type="ARBA" id="ARBA00022490"/>
    </source>
</evidence>
<dbReference type="GO" id="GO:0031672">
    <property type="term" value="C:A band"/>
    <property type="evidence" value="ECO:0007669"/>
    <property type="project" value="TreeGrafter"/>
</dbReference>
<feature type="repeat" description="ANK" evidence="8">
    <location>
        <begin position="198"/>
        <end position="230"/>
    </location>
</feature>
<dbReference type="GO" id="GO:0019208">
    <property type="term" value="F:phosphatase regulator activity"/>
    <property type="evidence" value="ECO:0007669"/>
    <property type="project" value="UniProtKB-UniRule"/>
</dbReference>
<feature type="repeat" description="ANK" evidence="8">
    <location>
        <begin position="231"/>
        <end position="263"/>
    </location>
</feature>
<dbReference type="Ensembl" id="ENSSVLT00005034470.1">
    <property type="protein sequence ID" value="ENSSVLP00005031042.1"/>
    <property type="gene ID" value="ENSSVLG00005024407.1"/>
</dbReference>
<dbReference type="InterPro" id="IPR017401">
    <property type="entry name" value="MYPT1/MYPT2/Mbs85"/>
</dbReference>
<feature type="compositionally biased region" description="Acidic residues" evidence="10">
    <location>
        <begin position="805"/>
        <end position="819"/>
    </location>
</feature>
<feature type="region of interest" description="Disordered" evidence="10">
    <location>
        <begin position="290"/>
        <end position="572"/>
    </location>
</feature>
<dbReference type="GeneTree" id="ENSGT00940000156120"/>
<feature type="compositionally biased region" description="Basic and acidic residues" evidence="10">
    <location>
        <begin position="662"/>
        <end position="711"/>
    </location>
</feature>
<organism evidence="12 13">
    <name type="scientific">Sciurus vulgaris</name>
    <name type="common">Eurasian red squirrel</name>
    <dbReference type="NCBI Taxonomy" id="55149"/>
    <lineage>
        <taxon>Eukaryota</taxon>
        <taxon>Metazoa</taxon>
        <taxon>Chordata</taxon>
        <taxon>Craniata</taxon>
        <taxon>Vertebrata</taxon>
        <taxon>Euteleostomi</taxon>
        <taxon>Mammalia</taxon>
        <taxon>Eutheria</taxon>
        <taxon>Euarchontoglires</taxon>
        <taxon>Glires</taxon>
        <taxon>Rodentia</taxon>
        <taxon>Sciuromorpha</taxon>
        <taxon>Sciuridae</taxon>
        <taxon>Sciurinae</taxon>
        <taxon>Sciurini</taxon>
        <taxon>Sciurus</taxon>
    </lineage>
</organism>
<evidence type="ECO:0000256" key="6">
    <source>
        <dbReference type="ARBA" id="ARBA00063863"/>
    </source>
</evidence>
<comment type="subunit">
    <text evidence="7">PP1 comprises a catalytic subunit, and one or several targeting or regulatory subunits.</text>
</comment>
<dbReference type="InterPro" id="IPR002110">
    <property type="entry name" value="Ankyrin_rpt"/>
</dbReference>
<sequence length="974" mass="109666">MKMADAKQKRNEQLKRWIGSETDLEPPVVKRQKTKVKFDDGAVFLAACSSGDTDEVLKLLHRGADINYANVDGLTALHQACIDDNVDMVKFLVENGANINQPDNEGWIPLHAAASCGYLDIAEFLIGQGAHVGAVNSEGDTPLDIAEEEAMEELLQNEVNRQGVDIEAARKEEERIMLRDARQWLNSGHINDVRHAKSGGTALHVAAAKGYTEVLKLLIQAGYDVNIKDYDGWTPLHAAAHWGKEEACRILVDNLCDMEMVNKVGQTAFDVADEDILGYLEELQKKQNLLHSEKRDKKSPLIESTANMDNNQSQKTFKNKETLIIEPEKNASRIESLEQEKVDEEEEGKKDESSCSSEEDEEDDSESEAETDKTKPVTSVTTANTSTTQAAPVAVTTPTLSSSQATPTSPIKKFPTSTTKISPKEEERKDESPASWRSGLRKTGSYGALAEITASKEAQKEKDTAGVIRSASSPRLSSSLDNKEKEKDSKGARLAYVAPTIPRRLASTSDIEEKENRDSLSLRTSSSYTRRKWEDDLKKNSSINEGSTYHKSTSNRLWADDSTEKEKDSVPTAVTIPVAPTVVNAAASTTTLTTTTAGTVSSTSEVRERRRSYLTPVRDEESESQRKARSRQARQSRRSTQGVTLTDLQEAEKTIGRSRSTRTREQENEEKEKEEKEKQDKEKQEEKKESETSREDEYKQKYSRTYDETFPRYRPVSTSSSTPASSSLSTVTSSLYASSQLNRPNSLVGITSAYSRGLTKENEREGEKKEEEKEGEDKSQPKSIRERRRPREKRRSTGVSFWTQDSDENEQEQQSDTEEGSNKKETQTDSISRYETSSSSASDRYDSLLGRSGSYSYLEERKPYSSRLEKDDSTDFKKLYEQILAENEKLKAQLHDTNMELTDLKLQLEKATQRQERFADRSLLEMEKRERRALERRISEMEEELKMLPDLKADNQRLKDENGALIRVISKLSK</sequence>
<gene>
    <name evidence="12" type="primary">PPP1R12A</name>
</gene>
<feature type="repeat" description="ANK" evidence="8">
    <location>
        <begin position="72"/>
        <end position="104"/>
    </location>
</feature>
<evidence type="ECO:0000256" key="8">
    <source>
        <dbReference type="PROSITE-ProRule" id="PRU00023"/>
    </source>
</evidence>
<keyword evidence="3" id="KW-0677">Repeat</keyword>
<keyword evidence="2 7" id="KW-0963">Cytoplasm</keyword>
<proteinExistence type="predicted"/>
<keyword evidence="9" id="KW-0175">Coiled coil</keyword>
<dbReference type="PROSITE" id="PS50297">
    <property type="entry name" value="ANK_REP_REGION"/>
    <property type="match status" value="4"/>
</dbReference>
<dbReference type="OrthoDB" id="539213at2759"/>
<feature type="compositionally biased region" description="Basic residues" evidence="10">
    <location>
        <begin position="627"/>
        <end position="637"/>
    </location>
</feature>
<reference evidence="12" key="1">
    <citation type="submission" date="2025-08" db="UniProtKB">
        <authorList>
            <consortium name="Ensembl"/>
        </authorList>
    </citation>
    <scope>IDENTIFICATION</scope>
</reference>
<dbReference type="PROSITE" id="PS50088">
    <property type="entry name" value="ANK_REPEAT"/>
    <property type="match status" value="4"/>
</dbReference>
<evidence type="ECO:0000256" key="7">
    <source>
        <dbReference type="PIRNR" id="PIRNR038141"/>
    </source>
</evidence>
<evidence type="ECO:0000259" key="11">
    <source>
        <dbReference type="Pfam" id="PF15898"/>
    </source>
</evidence>
<dbReference type="InterPro" id="IPR051226">
    <property type="entry name" value="PP1_Regulatory_Subunit"/>
</dbReference>
<dbReference type="InterPro" id="IPR031775">
    <property type="entry name" value="PRKG1_interact"/>
</dbReference>
<evidence type="ECO:0000313" key="13">
    <source>
        <dbReference type="Proteomes" id="UP000694564"/>
    </source>
</evidence>
<feature type="compositionally biased region" description="Polar residues" evidence="10">
    <location>
        <begin position="302"/>
        <end position="316"/>
    </location>
</feature>
<accession>A0A8D2DTD9</accession>
<feature type="region of interest" description="Disordered" evidence="10">
    <location>
        <begin position="587"/>
        <end position="871"/>
    </location>
</feature>
<feature type="compositionally biased region" description="Basic and acidic residues" evidence="10">
    <location>
        <begin position="318"/>
        <end position="340"/>
    </location>
</feature>
<feature type="compositionally biased region" description="Low complexity" evidence="10">
    <location>
        <begin position="469"/>
        <end position="480"/>
    </location>
</feature>
<dbReference type="Gene3D" id="6.10.250.1820">
    <property type="match status" value="1"/>
</dbReference>
<feature type="repeat" description="ANK" evidence="8">
    <location>
        <begin position="105"/>
        <end position="137"/>
    </location>
</feature>
<feature type="compositionally biased region" description="Basic and acidic residues" evidence="10">
    <location>
        <begin position="558"/>
        <end position="569"/>
    </location>
</feature>
<dbReference type="SUPFAM" id="SSF48403">
    <property type="entry name" value="Ankyrin repeat"/>
    <property type="match status" value="1"/>
</dbReference>
<dbReference type="SMART" id="SM00248">
    <property type="entry name" value="ANK"/>
    <property type="match status" value="6"/>
</dbReference>
<feature type="domain" description="cGMP-dependent protein kinase interacting" evidence="11">
    <location>
        <begin position="875"/>
        <end position="974"/>
    </location>
</feature>
<feature type="compositionally biased region" description="Basic and acidic residues" evidence="10">
    <location>
        <begin position="291"/>
        <end position="300"/>
    </location>
</feature>
<feature type="compositionally biased region" description="Low complexity" evidence="10">
    <location>
        <begin position="377"/>
        <end position="399"/>
    </location>
</feature>
<dbReference type="GO" id="GO:0001725">
    <property type="term" value="C:stress fiber"/>
    <property type="evidence" value="ECO:0007669"/>
    <property type="project" value="UniProtKB-SubCell"/>
</dbReference>
<dbReference type="Proteomes" id="UP000694564">
    <property type="component" value="Chromosome 5"/>
</dbReference>
<protein>
    <recommendedName>
        <fullName evidence="7">Protein phosphatase 1 regulatory subunit</fullName>
    </recommendedName>
</protein>
<dbReference type="Pfam" id="PF12796">
    <property type="entry name" value="Ank_2"/>
    <property type="match status" value="2"/>
</dbReference>
<dbReference type="Pfam" id="PF15898">
    <property type="entry name" value="PRKG1_interact"/>
    <property type="match status" value="1"/>
</dbReference>
<dbReference type="CDD" id="cd21944">
    <property type="entry name" value="IPD_MYPT1"/>
    <property type="match status" value="1"/>
</dbReference>
<evidence type="ECO:0000256" key="4">
    <source>
        <dbReference type="ARBA" id="ARBA00023043"/>
    </source>
</evidence>
<dbReference type="PANTHER" id="PTHR24179:SF20">
    <property type="entry name" value="PROTEIN PHOSPHATASE 1 REGULATORY SUBUNIT 12A"/>
    <property type="match status" value="1"/>
</dbReference>
<evidence type="ECO:0000313" key="12">
    <source>
        <dbReference type="Ensembl" id="ENSSVLP00005031042.1"/>
    </source>
</evidence>
<feature type="compositionally biased region" description="Basic and acidic residues" evidence="10">
    <location>
        <begin position="422"/>
        <end position="432"/>
    </location>
</feature>
<reference evidence="12" key="2">
    <citation type="submission" date="2025-09" db="UniProtKB">
        <authorList>
            <consortium name="Ensembl"/>
        </authorList>
    </citation>
    <scope>IDENTIFICATION</scope>
</reference>
<feature type="compositionally biased region" description="Polar residues" evidence="10">
    <location>
        <begin position="740"/>
        <end position="754"/>
    </location>
</feature>
<comment type="subcellular location">
    <subcellularLocation>
        <location evidence="1">Cytoplasm</location>
        <location evidence="1">Cytoskeleton</location>
        <location evidence="1">Stress fiber</location>
    </subcellularLocation>
</comment>
<comment type="function">
    <text evidence="5">Key regulator of protein phosphatase 1C (PPP1C). Mediates binding to myosin. As part of the PPP1C complex, involved in dephosphorylation of PLK1. Capable of inhibiting HIF1AN-dependent suppression of HIF1A activity.</text>
</comment>
<feature type="compositionally biased region" description="Low complexity" evidence="10">
    <location>
        <begin position="715"/>
        <end position="739"/>
    </location>
</feature>
<feature type="compositionally biased region" description="Basic and acidic residues" evidence="10">
    <location>
        <begin position="858"/>
        <end position="871"/>
    </location>
</feature>
<dbReference type="GO" id="GO:0019901">
    <property type="term" value="F:protein kinase binding"/>
    <property type="evidence" value="ECO:0007669"/>
    <property type="project" value="InterPro"/>
</dbReference>
<feature type="compositionally biased region" description="Basic residues" evidence="10">
    <location>
        <begin position="785"/>
        <end position="796"/>
    </location>
</feature>
<dbReference type="FunFam" id="1.25.40.20:FF:000876">
    <property type="entry name" value="Protein phosphatase 1 regulatory subunit 12A"/>
    <property type="match status" value="1"/>
</dbReference>
<feature type="compositionally biased region" description="Acidic residues" evidence="10">
    <location>
        <begin position="357"/>
        <end position="369"/>
    </location>
</feature>
<feature type="coiled-coil region" evidence="9">
    <location>
        <begin position="880"/>
        <end position="961"/>
    </location>
</feature>
<dbReference type="GO" id="GO:0007165">
    <property type="term" value="P:signal transduction"/>
    <property type="evidence" value="ECO:0007669"/>
    <property type="project" value="InterPro"/>
</dbReference>
<dbReference type="AlphaFoldDB" id="A0A8D2DTD9"/>
<dbReference type="PANTHER" id="PTHR24179">
    <property type="entry name" value="PROTEIN PHOSPHATASE 1 REGULATORY SUBUNIT 12"/>
    <property type="match status" value="1"/>
</dbReference>